<dbReference type="GO" id="GO:0005634">
    <property type="term" value="C:nucleus"/>
    <property type="evidence" value="ECO:0007669"/>
    <property type="project" value="TreeGrafter"/>
</dbReference>
<dbReference type="GO" id="GO:0008237">
    <property type="term" value="F:metallopeptidase activity"/>
    <property type="evidence" value="ECO:0007669"/>
    <property type="project" value="TreeGrafter"/>
</dbReference>
<evidence type="ECO:0000313" key="7">
    <source>
        <dbReference type="Proteomes" id="UP000193467"/>
    </source>
</evidence>
<comment type="caution">
    <text evidence="6">The sequence shown here is derived from an EMBL/GenBank/DDBJ whole genome shotgun (WGS) entry which is preliminary data.</text>
</comment>
<dbReference type="AlphaFoldDB" id="A0A1Y2E5T9"/>
<dbReference type="Gene3D" id="2.30.30.380">
    <property type="entry name" value="Zn-finger domain of Sec23/24"/>
    <property type="match status" value="1"/>
</dbReference>
<gene>
    <name evidence="6" type="ORF">BCR35DRAFT_282751</name>
</gene>
<proteinExistence type="predicted"/>
<evidence type="ECO:0000313" key="6">
    <source>
        <dbReference type="EMBL" id="ORY66933.1"/>
    </source>
</evidence>
<sequence>MSGQGRPGDVLEITVLKKQPRADEALLLLKKIASLVKPIMKKHGWILPTLAEFFPSKPNLLGINVNGGQKICIRLRPAHDPHSFLSLDDSLVGTMLHELTHNVRGPHDDIFYKQLDALWTEYDALRASGYEGEGFLGRGTRVGVGVGHDKGVSLEEARRKALKKFEERERVARLLGKGGKLGGAVPDHRGKRMGDILAEAAERRQRDAKACGHSDDHNHLPPELQAEVDQSAKDSRSVMIDLTQEEEDPYLPAGEASTSTSSGSKAAPKDKKPDLGAIESSPELEILPVVPAKRAAPSSSSQAISSKAPPQPKPRPPTTSVKKPPLAKPPPAPSSAWTCPTCTFDNISPLSLACECCLTERPETVTVALADSSSKARILASTSAAAGGTVEIDEGWMCHQCGLLNEHQFWTCKVCAAVKQSSSRG</sequence>
<feature type="domain" description="WLM" evidence="5">
    <location>
        <begin position="1"/>
        <end position="206"/>
    </location>
</feature>
<feature type="compositionally biased region" description="Low complexity" evidence="4">
    <location>
        <begin position="252"/>
        <end position="266"/>
    </location>
</feature>
<dbReference type="InterPro" id="IPR001876">
    <property type="entry name" value="Znf_RanBP2"/>
</dbReference>
<dbReference type="OrthoDB" id="261960at2759"/>
<dbReference type="PROSITE" id="PS01358">
    <property type="entry name" value="ZF_RANBP2_1"/>
    <property type="match status" value="1"/>
</dbReference>
<dbReference type="PANTHER" id="PTHR46622:SF1">
    <property type="entry name" value="DNA-DEPENDENT METALLOPROTEASE WSS1"/>
    <property type="match status" value="1"/>
</dbReference>
<dbReference type="Pfam" id="PF08325">
    <property type="entry name" value="WLM"/>
    <property type="match status" value="1"/>
</dbReference>
<evidence type="ECO:0000256" key="3">
    <source>
        <dbReference type="ARBA" id="ARBA00022833"/>
    </source>
</evidence>
<dbReference type="Proteomes" id="UP000193467">
    <property type="component" value="Unassembled WGS sequence"/>
</dbReference>
<dbReference type="PANTHER" id="PTHR46622">
    <property type="entry name" value="DNA-DEPENDENT METALLOPROTEASE WSS1"/>
    <property type="match status" value="1"/>
</dbReference>
<dbReference type="SMART" id="SM00547">
    <property type="entry name" value="ZnF_RBZ"/>
    <property type="match status" value="2"/>
</dbReference>
<keyword evidence="3" id="KW-0862">Zinc</keyword>
<feature type="compositionally biased region" description="Basic and acidic residues" evidence="4">
    <location>
        <begin position="203"/>
        <end position="220"/>
    </location>
</feature>
<organism evidence="6 7">
    <name type="scientific">Leucosporidium creatinivorum</name>
    <dbReference type="NCBI Taxonomy" id="106004"/>
    <lineage>
        <taxon>Eukaryota</taxon>
        <taxon>Fungi</taxon>
        <taxon>Dikarya</taxon>
        <taxon>Basidiomycota</taxon>
        <taxon>Pucciniomycotina</taxon>
        <taxon>Microbotryomycetes</taxon>
        <taxon>Leucosporidiales</taxon>
        <taxon>Leucosporidium</taxon>
    </lineage>
</organism>
<reference evidence="6 7" key="1">
    <citation type="submission" date="2016-07" db="EMBL/GenBank/DDBJ databases">
        <title>Pervasive Adenine N6-methylation of Active Genes in Fungi.</title>
        <authorList>
            <consortium name="DOE Joint Genome Institute"/>
            <person name="Mondo S.J."/>
            <person name="Dannebaum R.O."/>
            <person name="Kuo R.C."/>
            <person name="Labutti K."/>
            <person name="Haridas S."/>
            <person name="Kuo A."/>
            <person name="Salamov A."/>
            <person name="Ahrendt S.R."/>
            <person name="Lipzen A."/>
            <person name="Sullivan W."/>
            <person name="Andreopoulos W.B."/>
            <person name="Clum A."/>
            <person name="Lindquist E."/>
            <person name="Daum C."/>
            <person name="Ramamoorthy G.K."/>
            <person name="Gryganskyi A."/>
            <person name="Culley D."/>
            <person name="Magnuson J.K."/>
            <person name="James T.Y."/>
            <person name="O'Malley M.A."/>
            <person name="Stajich J.E."/>
            <person name="Spatafora J.W."/>
            <person name="Visel A."/>
            <person name="Grigoriev I.V."/>
        </authorList>
    </citation>
    <scope>NUCLEOTIDE SEQUENCE [LARGE SCALE GENOMIC DNA]</scope>
    <source>
        <strain evidence="6 7">62-1032</strain>
    </source>
</reference>
<dbReference type="InterPro" id="IPR013536">
    <property type="entry name" value="WLM_dom"/>
</dbReference>
<evidence type="ECO:0000259" key="5">
    <source>
        <dbReference type="PROSITE" id="PS51397"/>
    </source>
</evidence>
<dbReference type="GO" id="GO:0008270">
    <property type="term" value="F:zinc ion binding"/>
    <property type="evidence" value="ECO:0007669"/>
    <property type="project" value="UniProtKB-KW"/>
</dbReference>
<dbReference type="EMBL" id="MCGR01000061">
    <property type="protein sequence ID" value="ORY66933.1"/>
    <property type="molecule type" value="Genomic_DNA"/>
</dbReference>
<accession>A0A1Y2E5T9</accession>
<dbReference type="GO" id="GO:0006281">
    <property type="term" value="P:DNA repair"/>
    <property type="evidence" value="ECO:0007669"/>
    <property type="project" value="TreeGrafter"/>
</dbReference>
<evidence type="ECO:0000256" key="4">
    <source>
        <dbReference type="SAM" id="MobiDB-lite"/>
    </source>
</evidence>
<feature type="region of interest" description="Disordered" evidence="4">
    <location>
        <begin position="203"/>
        <end position="335"/>
    </location>
</feature>
<dbReference type="STRING" id="106004.A0A1Y2E5T9"/>
<feature type="compositionally biased region" description="Low complexity" evidence="4">
    <location>
        <begin position="295"/>
        <end position="308"/>
    </location>
</feature>
<name>A0A1Y2E5T9_9BASI</name>
<evidence type="ECO:0000256" key="2">
    <source>
        <dbReference type="ARBA" id="ARBA00022771"/>
    </source>
</evidence>
<protein>
    <submittedName>
        <fullName evidence="6">WLM domain-domain-containing protein</fullName>
    </submittedName>
</protein>
<dbReference type="InterPro" id="IPR053000">
    <property type="entry name" value="WSS1-like_metalloprotease"/>
</dbReference>
<dbReference type="InParanoid" id="A0A1Y2E5T9"/>
<keyword evidence="2" id="KW-0863">Zinc-finger</keyword>
<keyword evidence="7" id="KW-1185">Reference proteome</keyword>
<keyword evidence="1" id="KW-0479">Metal-binding</keyword>
<dbReference type="PROSITE" id="PS51397">
    <property type="entry name" value="WLM"/>
    <property type="match status" value="1"/>
</dbReference>
<evidence type="ECO:0000256" key="1">
    <source>
        <dbReference type="ARBA" id="ARBA00022723"/>
    </source>
</evidence>